<keyword evidence="8" id="KW-1185">Reference proteome</keyword>
<evidence type="ECO:0000256" key="5">
    <source>
        <dbReference type="ARBA" id="ARBA00023136"/>
    </source>
</evidence>
<feature type="transmembrane region" description="Helical" evidence="6">
    <location>
        <begin position="184"/>
        <end position="205"/>
    </location>
</feature>
<feature type="transmembrane region" description="Helical" evidence="6">
    <location>
        <begin position="102"/>
        <end position="125"/>
    </location>
</feature>
<dbReference type="RefSeq" id="WP_377042290.1">
    <property type="nucleotide sequence ID" value="NZ_JBHLUN010000001.1"/>
</dbReference>
<feature type="transmembrane region" description="Helical" evidence="6">
    <location>
        <begin position="400"/>
        <end position="418"/>
    </location>
</feature>
<dbReference type="Proteomes" id="UP001589865">
    <property type="component" value="Unassembled WGS sequence"/>
</dbReference>
<feature type="transmembrane region" description="Helical" evidence="6">
    <location>
        <begin position="131"/>
        <end position="154"/>
    </location>
</feature>
<keyword evidence="5 6" id="KW-0472">Membrane</keyword>
<dbReference type="PANTHER" id="PTHR30250">
    <property type="entry name" value="PST FAMILY PREDICTED COLANIC ACID TRANSPORTER"/>
    <property type="match status" value="1"/>
</dbReference>
<keyword evidence="4 6" id="KW-1133">Transmembrane helix</keyword>
<keyword evidence="2" id="KW-1003">Cell membrane</keyword>
<name>A0ABV6JLW6_9PROT</name>
<organism evidence="7 8">
    <name type="scientific">Roseomonas elaeocarpi</name>
    <dbReference type="NCBI Taxonomy" id="907779"/>
    <lineage>
        <taxon>Bacteria</taxon>
        <taxon>Pseudomonadati</taxon>
        <taxon>Pseudomonadota</taxon>
        <taxon>Alphaproteobacteria</taxon>
        <taxon>Acetobacterales</taxon>
        <taxon>Roseomonadaceae</taxon>
        <taxon>Roseomonas</taxon>
    </lineage>
</organism>
<feature type="transmembrane region" description="Helical" evidence="6">
    <location>
        <begin position="161"/>
        <end position="178"/>
    </location>
</feature>
<gene>
    <name evidence="7" type="ORF">ACFFGY_00060</name>
</gene>
<protein>
    <submittedName>
        <fullName evidence="7">Lipopolysaccharide biosynthesis protein</fullName>
    </submittedName>
</protein>
<evidence type="ECO:0000256" key="6">
    <source>
        <dbReference type="SAM" id="Phobius"/>
    </source>
</evidence>
<dbReference type="PANTHER" id="PTHR30250:SF11">
    <property type="entry name" value="O-ANTIGEN TRANSPORTER-RELATED"/>
    <property type="match status" value="1"/>
</dbReference>
<sequence length="452" mass="47486">MPGTTVLARRFPVPALLLKPAVFGSLIPTVTALNALVGLLLPMLMTPGQFGEYSLVVTLFQYGLIFDLGASQLADRRIPAQLGGNRPEEAERLGQRLLWLRLYIAAATAVVLVLVLTTLAVARGLPFRLEAALLAGLAGLLYMVSLGPACIYRARSLRRNYAVSIAVLSSGLVVARLSGMLLGGTVGCFVALGLWYGAFAVLLHWQMPPRLAERPGPTEAVLLVGQGLALFATSFMWAFHVTANRWFAAQVIPAGDFGQFAFAANIFALLVGTASGFSAFYYPKFMERLAGAAPFALSRLLLRDCARLLGATAAITAVGLLLAGPMVGYVYPAYTHSAADVRVLLVAVPPLVLASWLMPISLSAGRQPWIDGLVVYPAATVLLCAAIFLLVPLYGGLGAGAASTLSSLPLVAMQLLLLSRARVLRAPDAAALFGVALLGCAGLAALAWMVGA</sequence>
<evidence type="ECO:0000256" key="2">
    <source>
        <dbReference type="ARBA" id="ARBA00022475"/>
    </source>
</evidence>
<comment type="subcellular location">
    <subcellularLocation>
        <location evidence="1">Cell membrane</location>
        <topology evidence="1">Multi-pass membrane protein</topology>
    </subcellularLocation>
</comment>
<keyword evidence="3 6" id="KW-0812">Transmembrane</keyword>
<feature type="transmembrane region" description="Helical" evidence="6">
    <location>
        <begin position="53"/>
        <end position="70"/>
    </location>
</feature>
<evidence type="ECO:0000313" key="8">
    <source>
        <dbReference type="Proteomes" id="UP001589865"/>
    </source>
</evidence>
<feature type="transmembrane region" description="Helical" evidence="6">
    <location>
        <begin position="430"/>
        <end position="450"/>
    </location>
</feature>
<feature type="transmembrane region" description="Helical" evidence="6">
    <location>
        <begin position="217"/>
        <end position="240"/>
    </location>
</feature>
<evidence type="ECO:0000256" key="3">
    <source>
        <dbReference type="ARBA" id="ARBA00022692"/>
    </source>
</evidence>
<feature type="transmembrane region" description="Helical" evidence="6">
    <location>
        <begin position="260"/>
        <end position="282"/>
    </location>
</feature>
<feature type="transmembrane region" description="Helical" evidence="6">
    <location>
        <begin position="21"/>
        <end position="41"/>
    </location>
</feature>
<reference evidence="7 8" key="1">
    <citation type="submission" date="2024-09" db="EMBL/GenBank/DDBJ databases">
        <authorList>
            <person name="Sun Q."/>
            <person name="Mori K."/>
        </authorList>
    </citation>
    <scope>NUCLEOTIDE SEQUENCE [LARGE SCALE GENOMIC DNA]</scope>
    <source>
        <strain evidence="7 8">TBRC 5777</strain>
    </source>
</reference>
<feature type="transmembrane region" description="Helical" evidence="6">
    <location>
        <begin position="308"/>
        <end position="331"/>
    </location>
</feature>
<evidence type="ECO:0000313" key="7">
    <source>
        <dbReference type="EMBL" id="MFC0406619.1"/>
    </source>
</evidence>
<comment type="caution">
    <text evidence="7">The sequence shown here is derived from an EMBL/GenBank/DDBJ whole genome shotgun (WGS) entry which is preliminary data.</text>
</comment>
<evidence type="ECO:0000256" key="1">
    <source>
        <dbReference type="ARBA" id="ARBA00004651"/>
    </source>
</evidence>
<accession>A0ABV6JLW6</accession>
<proteinExistence type="predicted"/>
<dbReference type="InterPro" id="IPR050833">
    <property type="entry name" value="Poly_Biosynth_Transport"/>
</dbReference>
<evidence type="ECO:0000256" key="4">
    <source>
        <dbReference type="ARBA" id="ARBA00022989"/>
    </source>
</evidence>
<feature type="transmembrane region" description="Helical" evidence="6">
    <location>
        <begin position="343"/>
        <end position="362"/>
    </location>
</feature>
<feature type="transmembrane region" description="Helical" evidence="6">
    <location>
        <begin position="374"/>
        <end position="394"/>
    </location>
</feature>
<dbReference type="EMBL" id="JBHLUN010000001">
    <property type="protein sequence ID" value="MFC0406619.1"/>
    <property type="molecule type" value="Genomic_DNA"/>
</dbReference>